<comment type="caution">
    <text evidence="1">The sequence shown here is derived from an EMBL/GenBank/DDBJ whole genome shotgun (WGS) entry which is preliminary data.</text>
</comment>
<dbReference type="Proteomes" id="UP001057452">
    <property type="component" value="Chromosome 21"/>
</dbReference>
<protein>
    <submittedName>
        <fullName evidence="1">Uncharacterized protein</fullName>
    </submittedName>
</protein>
<reference evidence="1" key="1">
    <citation type="submission" date="2022-05" db="EMBL/GenBank/DDBJ databases">
        <title>Chromosome-level genome of Chaenocephalus aceratus.</title>
        <authorList>
            <person name="Park H."/>
        </authorList>
    </citation>
    <scope>NUCLEOTIDE SEQUENCE</scope>
    <source>
        <strain evidence="1">KU_202001</strain>
    </source>
</reference>
<proteinExistence type="predicted"/>
<keyword evidence="2" id="KW-1185">Reference proteome</keyword>
<evidence type="ECO:0000313" key="1">
    <source>
        <dbReference type="EMBL" id="KAI4805606.1"/>
    </source>
</evidence>
<accession>A0ACB9VZ95</accession>
<dbReference type="EMBL" id="CM043805">
    <property type="protein sequence ID" value="KAI4805606.1"/>
    <property type="molecule type" value="Genomic_DNA"/>
</dbReference>
<sequence length="68" mass="7385">MKTNGCKRKRLPGSLPAGPLDKKKDEETLFNKAARPCQAAICPTGTARDETTREREQGGRSDTALSPQ</sequence>
<name>A0ACB9VZ95_CHAAC</name>
<organism evidence="1 2">
    <name type="scientific">Chaenocephalus aceratus</name>
    <name type="common">Blackfin icefish</name>
    <name type="synonym">Chaenichthys aceratus</name>
    <dbReference type="NCBI Taxonomy" id="36190"/>
    <lineage>
        <taxon>Eukaryota</taxon>
        <taxon>Metazoa</taxon>
        <taxon>Chordata</taxon>
        <taxon>Craniata</taxon>
        <taxon>Vertebrata</taxon>
        <taxon>Euteleostomi</taxon>
        <taxon>Actinopterygii</taxon>
        <taxon>Neopterygii</taxon>
        <taxon>Teleostei</taxon>
        <taxon>Neoteleostei</taxon>
        <taxon>Acanthomorphata</taxon>
        <taxon>Eupercaria</taxon>
        <taxon>Perciformes</taxon>
        <taxon>Notothenioidei</taxon>
        <taxon>Channichthyidae</taxon>
        <taxon>Chaenocephalus</taxon>
    </lineage>
</organism>
<evidence type="ECO:0000313" key="2">
    <source>
        <dbReference type="Proteomes" id="UP001057452"/>
    </source>
</evidence>
<gene>
    <name evidence="1" type="ORF">KUCAC02_010210</name>
</gene>